<evidence type="ECO:0000256" key="1">
    <source>
        <dbReference type="ARBA" id="ARBA00034127"/>
    </source>
</evidence>
<dbReference type="FunFam" id="1.20.1440.170:FF:000001">
    <property type="entry name" value="Translation machinery-associated 16 homolog"/>
    <property type="match status" value="1"/>
</dbReference>
<gene>
    <name evidence="3" type="primary">Tma16</name>
    <name evidence="3" type="ORF">GWK47_035240</name>
</gene>
<dbReference type="InterPro" id="IPR021346">
    <property type="entry name" value="Tma16"/>
</dbReference>
<evidence type="ECO:0000256" key="2">
    <source>
        <dbReference type="SAM" id="MobiDB-lite"/>
    </source>
</evidence>
<comment type="similarity">
    <text evidence="1">Belongs to the TMA16 family.</text>
</comment>
<evidence type="ECO:0000313" key="4">
    <source>
        <dbReference type="Proteomes" id="UP000770661"/>
    </source>
</evidence>
<dbReference type="AlphaFoldDB" id="A0A8J5CNQ0"/>
<proteinExistence type="inferred from homology"/>
<name>A0A8J5CNQ0_CHIOP</name>
<dbReference type="GO" id="GO:0005634">
    <property type="term" value="C:nucleus"/>
    <property type="evidence" value="ECO:0007669"/>
    <property type="project" value="TreeGrafter"/>
</dbReference>
<dbReference type="OrthoDB" id="270284at2759"/>
<dbReference type="InterPro" id="IPR038356">
    <property type="entry name" value="Tma16_sf"/>
</dbReference>
<reference evidence="3" key="1">
    <citation type="submission" date="2020-07" db="EMBL/GenBank/DDBJ databases">
        <title>The High-quality genome of the commercially important snow crab, Chionoecetes opilio.</title>
        <authorList>
            <person name="Jeong J.-H."/>
            <person name="Ryu S."/>
        </authorList>
    </citation>
    <scope>NUCLEOTIDE SEQUENCE</scope>
    <source>
        <strain evidence="3">MADBK_172401_WGS</strain>
        <tissue evidence="3">Digestive gland</tissue>
    </source>
</reference>
<feature type="compositionally biased region" description="Basic and acidic residues" evidence="2">
    <location>
        <begin position="153"/>
        <end position="163"/>
    </location>
</feature>
<evidence type="ECO:0000313" key="3">
    <source>
        <dbReference type="EMBL" id="KAG0727158.1"/>
    </source>
</evidence>
<dbReference type="Pfam" id="PF11176">
    <property type="entry name" value="Tma16"/>
    <property type="match status" value="1"/>
</dbReference>
<dbReference type="Gene3D" id="1.20.1440.170">
    <property type="entry name" value="Translation machinery-associated protein 16-like"/>
    <property type="match status" value="1"/>
</dbReference>
<protein>
    <submittedName>
        <fullName evidence="3">Translation machinery-associated protein 16</fullName>
    </submittedName>
</protein>
<sequence length="182" mass="21091">MSRPMKPVRELKLQKRRGDSNVKLQCFGDKLAWFRANMDQDLDVITPKHVLDLIMKYIDRNADEMENITIKHTIGARQSRQHASREDCLRIIQEREMDQFINSGFETVDFLVPQSLSAFKSWMGDLRSLPKANIKLRKYKKEGLEAMISGTSKSEDHCNPHQMEEDDANAEGEDSEDEEMSD</sequence>
<feature type="compositionally biased region" description="Acidic residues" evidence="2">
    <location>
        <begin position="164"/>
        <end position="182"/>
    </location>
</feature>
<feature type="region of interest" description="Disordered" evidence="2">
    <location>
        <begin position="149"/>
        <end position="182"/>
    </location>
</feature>
<accession>A0A8J5CNQ0</accession>
<dbReference type="PANTHER" id="PTHR13349:SF2">
    <property type="entry name" value="TRANSLATION MACHINERY-ASSOCIATED PROTEIN 16"/>
    <property type="match status" value="1"/>
</dbReference>
<dbReference type="Proteomes" id="UP000770661">
    <property type="component" value="Unassembled WGS sequence"/>
</dbReference>
<organism evidence="3 4">
    <name type="scientific">Chionoecetes opilio</name>
    <name type="common">Atlantic snow crab</name>
    <name type="synonym">Cancer opilio</name>
    <dbReference type="NCBI Taxonomy" id="41210"/>
    <lineage>
        <taxon>Eukaryota</taxon>
        <taxon>Metazoa</taxon>
        <taxon>Ecdysozoa</taxon>
        <taxon>Arthropoda</taxon>
        <taxon>Crustacea</taxon>
        <taxon>Multicrustacea</taxon>
        <taxon>Malacostraca</taxon>
        <taxon>Eumalacostraca</taxon>
        <taxon>Eucarida</taxon>
        <taxon>Decapoda</taxon>
        <taxon>Pleocyemata</taxon>
        <taxon>Brachyura</taxon>
        <taxon>Eubrachyura</taxon>
        <taxon>Majoidea</taxon>
        <taxon>Majidae</taxon>
        <taxon>Chionoecetes</taxon>
    </lineage>
</organism>
<comment type="caution">
    <text evidence="3">The sequence shown here is derived from an EMBL/GenBank/DDBJ whole genome shotgun (WGS) entry which is preliminary data.</text>
</comment>
<keyword evidence="4" id="KW-1185">Reference proteome</keyword>
<dbReference type="PANTHER" id="PTHR13349">
    <property type="entry name" value="TRANSLATION MACHINERY-ASSOCIATED PROTEIN 16"/>
    <property type="match status" value="1"/>
</dbReference>
<dbReference type="EMBL" id="JACEEZ010003661">
    <property type="protein sequence ID" value="KAG0727158.1"/>
    <property type="molecule type" value="Genomic_DNA"/>
</dbReference>